<dbReference type="PATRIC" id="fig|42094.4.peg.628"/>
<dbReference type="PANTHER" id="PTHR46417">
    <property type="entry name" value="TRNA (GUANINE-N(1)-)-METHYLTRANSFERASE"/>
    <property type="match status" value="1"/>
</dbReference>
<sequence>MKISILTIFSDLFATWLNHSIIKNAIANQHVEIEIIDFRAYSKDKHKKVDDYQYGGGPGMVLLLQPIVDAIRAIKTENSIVILTSPRGSVFSQQTAVDLKSKYDHIILIAGHYEGFDERINHYIDATISIGDYVLTGGEIPCMIIADAIVRLIDGVISSDSLVSESFNNYLLDYPVYSKPVEFEGYKVPDVLLSGHHKNIATYRLEQQELITKQNRFDLYTKYINNKRKV</sequence>
<evidence type="ECO:0000256" key="2">
    <source>
        <dbReference type="ARBA" id="ARBA00004496"/>
    </source>
</evidence>
<organism evidence="19 20">
    <name type="scientific">Ureaplasma diversum</name>
    <dbReference type="NCBI Taxonomy" id="42094"/>
    <lineage>
        <taxon>Bacteria</taxon>
        <taxon>Bacillati</taxon>
        <taxon>Mycoplasmatota</taxon>
        <taxon>Mycoplasmoidales</taxon>
        <taxon>Mycoplasmoidaceae</taxon>
        <taxon>Ureaplasma</taxon>
    </lineage>
</organism>
<proteinExistence type="inferred from homology"/>
<dbReference type="InterPro" id="IPR023148">
    <property type="entry name" value="tRNA_m1G_MeTrfase_C_sf"/>
</dbReference>
<keyword evidence="10 15" id="KW-0949">S-adenosyl-L-methionine</keyword>
<dbReference type="RefSeq" id="WP_208894937.1">
    <property type="nucleotide sequence ID" value="NZ_CP009770.1"/>
</dbReference>
<keyword evidence="7 15" id="KW-0963">Cytoplasm</keyword>
<dbReference type="SUPFAM" id="SSF75217">
    <property type="entry name" value="alpha/beta knot"/>
    <property type="match status" value="1"/>
</dbReference>
<dbReference type="GO" id="GO:0052906">
    <property type="term" value="F:tRNA (guanine(37)-N1)-methyltransferase activity"/>
    <property type="evidence" value="ECO:0007669"/>
    <property type="project" value="UniProtKB-UniRule"/>
</dbReference>
<feature type="binding site" evidence="15 16">
    <location>
        <position position="111"/>
    </location>
    <ligand>
        <name>S-adenosyl-L-methionine</name>
        <dbReference type="ChEBI" id="CHEBI:59789"/>
    </ligand>
</feature>
<accession>A0A0C5RM94</accession>
<comment type="function">
    <text evidence="1 15 17">Specifically methylates guanosine-37 in various tRNAs.</text>
</comment>
<dbReference type="Gene3D" id="3.40.1280.10">
    <property type="match status" value="1"/>
</dbReference>
<dbReference type="InterPro" id="IPR002649">
    <property type="entry name" value="tRNA_m1G_MeTrfase_TrmD"/>
</dbReference>
<keyword evidence="11 15" id="KW-0819">tRNA processing</keyword>
<evidence type="ECO:0000256" key="14">
    <source>
        <dbReference type="ARBA" id="ARBA00047783"/>
    </source>
</evidence>
<dbReference type="InterPro" id="IPR029026">
    <property type="entry name" value="tRNA_m1G_MTases_N"/>
</dbReference>
<gene>
    <name evidence="15" type="primary">trmD</name>
    <name evidence="19" type="ORF">JM47_03150</name>
</gene>
<evidence type="ECO:0000256" key="4">
    <source>
        <dbReference type="ARBA" id="ARBA00011738"/>
    </source>
</evidence>
<name>A0A0C5RM94_9BACT</name>
<evidence type="ECO:0000256" key="15">
    <source>
        <dbReference type="HAMAP-Rule" id="MF_00605"/>
    </source>
</evidence>
<dbReference type="CDD" id="cd18080">
    <property type="entry name" value="TrmD-like"/>
    <property type="match status" value="1"/>
</dbReference>
<evidence type="ECO:0000256" key="8">
    <source>
        <dbReference type="ARBA" id="ARBA00022603"/>
    </source>
</evidence>
<evidence type="ECO:0000256" key="5">
    <source>
        <dbReference type="ARBA" id="ARBA00012807"/>
    </source>
</evidence>
<dbReference type="Proteomes" id="UP000032261">
    <property type="component" value="Chromosome"/>
</dbReference>
<dbReference type="InterPro" id="IPR029028">
    <property type="entry name" value="Alpha/beta_knot_MTases"/>
</dbReference>
<comment type="subunit">
    <text evidence="4 15 17">Homodimer.</text>
</comment>
<keyword evidence="8 15" id="KW-0489">Methyltransferase</keyword>
<dbReference type="GO" id="GO:0002939">
    <property type="term" value="P:tRNA N1-guanine methylation"/>
    <property type="evidence" value="ECO:0007669"/>
    <property type="project" value="TreeGrafter"/>
</dbReference>
<evidence type="ECO:0000256" key="6">
    <source>
        <dbReference type="ARBA" id="ARBA00014679"/>
    </source>
</evidence>
<dbReference type="AlphaFoldDB" id="A0A0C5RM94"/>
<evidence type="ECO:0000256" key="11">
    <source>
        <dbReference type="ARBA" id="ARBA00022694"/>
    </source>
</evidence>
<evidence type="ECO:0000256" key="3">
    <source>
        <dbReference type="ARBA" id="ARBA00007630"/>
    </source>
</evidence>
<evidence type="ECO:0000256" key="16">
    <source>
        <dbReference type="PIRSR" id="PIRSR000386-1"/>
    </source>
</evidence>
<comment type="catalytic activity">
    <reaction evidence="14 15 17">
        <text>guanosine(37) in tRNA + S-adenosyl-L-methionine = N(1)-methylguanosine(37) in tRNA + S-adenosyl-L-homocysteine + H(+)</text>
        <dbReference type="Rhea" id="RHEA:36899"/>
        <dbReference type="Rhea" id="RHEA-COMP:10145"/>
        <dbReference type="Rhea" id="RHEA-COMP:10147"/>
        <dbReference type="ChEBI" id="CHEBI:15378"/>
        <dbReference type="ChEBI" id="CHEBI:57856"/>
        <dbReference type="ChEBI" id="CHEBI:59789"/>
        <dbReference type="ChEBI" id="CHEBI:73542"/>
        <dbReference type="ChEBI" id="CHEBI:74269"/>
        <dbReference type="EC" id="2.1.1.228"/>
    </reaction>
</comment>
<protein>
    <recommendedName>
        <fullName evidence="6 15">tRNA (guanine-N(1)-)-methyltransferase</fullName>
        <ecNumber evidence="5 15">2.1.1.228</ecNumber>
    </recommendedName>
    <alternativeName>
        <fullName evidence="12 15">M1G-methyltransferase</fullName>
    </alternativeName>
    <alternativeName>
        <fullName evidence="13 15">tRNA [GM37] methyltransferase</fullName>
    </alternativeName>
</protein>
<keyword evidence="9 15" id="KW-0808">Transferase</keyword>
<evidence type="ECO:0000259" key="18">
    <source>
        <dbReference type="Pfam" id="PF01746"/>
    </source>
</evidence>
<dbReference type="GO" id="GO:0005829">
    <property type="term" value="C:cytosol"/>
    <property type="evidence" value="ECO:0007669"/>
    <property type="project" value="TreeGrafter"/>
</dbReference>
<dbReference type="EMBL" id="CP009770">
    <property type="protein sequence ID" value="AJQ45537.1"/>
    <property type="molecule type" value="Genomic_DNA"/>
</dbReference>
<dbReference type="KEGG" id="ude:JM47_03150"/>
<evidence type="ECO:0000256" key="7">
    <source>
        <dbReference type="ARBA" id="ARBA00022490"/>
    </source>
</evidence>
<dbReference type="PIRSF" id="PIRSF000386">
    <property type="entry name" value="tRNA_mtase"/>
    <property type="match status" value="1"/>
</dbReference>
<evidence type="ECO:0000313" key="20">
    <source>
        <dbReference type="Proteomes" id="UP000032261"/>
    </source>
</evidence>
<dbReference type="STRING" id="42094.JM47_03150"/>
<evidence type="ECO:0000256" key="1">
    <source>
        <dbReference type="ARBA" id="ARBA00002634"/>
    </source>
</evidence>
<dbReference type="InterPro" id="IPR016009">
    <property type="entry name" value="tRNA_MeTrfase_TRMD/TRM10"/>
</dbReference>
<dbReference type="FunFam" id="3.40.1280.10:FF:000001">
    <property type="entry name" value="tRNA (guanine-N(1)-)-methyltransferase"/>
    <property type="match status" value="1"/>
</dbReference>
<dbReference type="EC" id="2.1.1.228" evidence="5 15"/>
<dbReference type="PANTHER" id="PTHR46417:SF1">
    <property type="entry name" value="TRNA (GUANINE-N(1)-)-METHYLTRANSFERASE"/>
    <property type="match status" value="1"/>
</dbReference>
<evidence type="ECO:0000256" key="10">
    <source>
        <dbReference type="ARBA" id="ARBA00022691"/>
    </source>
</evidence>
<dbReference type="HAMAP" id="MF_00605">
    <property type="entry name" value="TrmD"/>
    <property type="match status" value="1"/>
</dbReference>
<feature type="binding site" evidence="15 16">
    <location>
        <begin position="130"/>
        <end position="135"/>
    </location>
    <ligand>
        <name>S-adenosyl-L-methionine</name>
        <dbReference type="ChEBI" id="CHEBI:59789"/>
    </ligand>
</feature>
<dbReference type="Pfam" id="PF01746">
    <property type="entry name" value="tRNA_m1G_MT"/>
    <property type="match status" value="1"/>
</dbReference>
<evidence type="ECO:0000256" key="9">
    <source>
        <dbReference type="ARBA" id="ARBA00022679"/>
    </source>
</evidence>
<evidence type="ECO:0000313" key="19">
    <source>
        <dbReference type="EMBL" id="AJQ45537.1"/>
    </source>
</evidence>
<evidence type="ECO:0000256" key="17">
    <source>
        <dbReference type="RuleBase" id="RU003464"/>
    </source>
</evidence>
<dbReference type="Gene3D" id="1.10.1270.20">
    <property type="entry name" value="tRNA(m1g37)methyltransferase, domain 2"/>
    <property type="match status" value="1"/>
</dbReference>
<dbReference type="HOGENOM" id="CLU_047363_0_1_14"/>
<evidence type="ECO:0000256" key="13">
    <source>
        <dbReference type="ARBA" id="ARBA00033392"/>
    </source>
</evidence>
<reference evidence="19 20" key="1">
    <citation type="journal article" date="2015" name="Genome Announc.">
        <title>Genome Sequence of Ureaplasma diversum Strain ATCC 49782.</title>
        <authorList>
            <person name="Marques L.M."/>
            <person name="Guimaraes A.M."/>
            <person name="Martins H.B."/>
            <person name="Rezende I.S."/>
            <person name="Barbosa M.S."/>
            <person name="Campos G.B."/>
            <person name="do Nascimento N.C."/>
            <person name="Dos Santos A.P."/>
            <person name="Amorim A.T."/>
            <person name="Santos V.M."/>
            <person name="Messick J.B."/>
            <person name="Timenetsky J."/>
        </authorList>
    </citation>
    <scope>NUCLEOTIDE SEQUENCE [LARGE SCALE GENOMIC DNA]</scope>
    <source>
        <strain evidence="19 20">ATCC 49782</strain>
    </source>
</reference>
<dbReference type="NCBIfam" id="TIGR00088">
    <property type="entry name" value="trmD"/>
    <property type="match status" value="1"/>
</dbReference>
<dbReference type="NCBIfam" id="NF000648">
    <property type="entry name" value="PRK00026.1"/>
    <property type="match status" value="1"/>
</dbReference>
<comment type="similarity">
    <text evidence="3 15 17">Belongs to the RNA methyltransferase TrmD family.</text>
</comment>
<evidence type="ECO:0000256" key="12">
    <source>
        <dbReference type="ARBA" id="ARBA00029736"/>
    </source>
</evidence>
<feature type="domain" description="tRNA methyltransferase TRMD/TRM10-type" evidence="18">
    <location>
        <begin position="1"/>
        <end position="221"/>
    </location>
</feature>
<comment type="subcellular location">
    <subcellularLocation>
        <location evidence="2 15 17">Cytoplasm</location>
    </subcellularLocation>
</comment>